<dbReference type="NCBIfam" id="TIGR01952">
    <property type="entry name" value="nusA_arch"/>
    <property type="match status" value="1"/>
</dbReference>
<keyword evidence="4 6" id="KW-0805">Transcription regulation</keyword>
<gene>
    <name evidence="6" type="primary">nusA</name>
    <name evidence="8" type="ORF">ENO04_06380</name>
</gene>
<evidence type="ECO:0000256" key="1">
    <source>
        <dbReference type="ARBA" id="ARBA00022472"/>
    </source>
</evidence>
<dbReference type="InterPro" id="IPR010212">
    <property type="entry name" value="NusA_arc"/>
</dbReference>
<dbReference type="FunFam" id="3.30.300.20:FF:000024">
    <property type="entry name" value="Probable transcription termination protein NusA"/>
    <property type="match status" value="1"/>
</dbReference>
<evidence type="ECO:0000259" key="7">
    <source>
        <dbReference type="Pfam" id="PF07650"/>
    </source>
</evidence>
<keyword evidence="1 6" id="KW-0806">Transcription termination</keyword>
<keyword evidence="2 6" id="KW-0963">Cytoplasm</keyword>
<dbReference type="CDD" id="cd22530">
    <property type="entry name" value="KH-II_NusA_arch_rpt1"/>
    <property type="match status" value="1"/>
</dbReference>
<dbReference type="Pfam" id="PF07650">
    <property type="entry name" value="KH_2"/>
    <property type="match status" value="1"/>
</dbReference>
<accession>A0A7C1E0U4</accession>
<dbReference type="PANTHER" id="PTHR22648:SF0">
    <property type="entry name" value="TRANSCRIPTION TERMINATION_ANTITERMINATION PROTEIN NUSA"/>
    <property type="match status" value="1"/>
</dbReference>
<reference evidence="8" key="1">
    <citation type="journal article" date="2020" name="mSystems">
        <title>Genome- and Community-Level Interaction Insights into Carbon Utilization and Element Cycling Functions of Hydrothermarchaeota in Hydrothermal Sediment.</title>
        <authorList>
            <person name="Zhou Z."/>
            <person name="Liu Y."/>
            <person name="Xu W."/>
            <person name="Pan J."/>
            <person name="Luo Z.H."/>
            <person name="Li M."/>
        </authorList>
    </citation>
    <scope>NUCLEOTIDE SEQUENCE [LARGE SCALE GENOMIC DNA]</scope>
    <source>
        <strain evidence="8">SpSt-123</strain>
    </source>
</reference>
<dbReference type="GO" id="GO:0006353">
    <property type="term" value="P:DNA-templated transcription termination"/>
    <property type="evidence" value="ECO:0007669"/>
    <property type="project" value="UniProtKB-UniRule"/>
</dbReference>
<dbReference type="InterPro" id="IPR030842">
    <property type="entry name" value="TF_NusA_bacterial"/>
</dbReference>
<name>A0A7C1E0U4_9CREN</name>
<dbReference type="GO" id="GO:0031564">
    <property type="term" value="P:transcription antitermination"/>
    <property type="evidence" value="ECO:0007669"/>
    <property type="project" value="InterPro"/>
</dbReference>
<dbReference type="HAMAP" id="MF_00945_A">
    <property type="entry name" value="NusA_A"/>
    <property type="match status" value="1"/>
</dbReference>
<protein>
    <recommendedName>
        <fullName evidence="6">Probable transcription termination protein NusA</fullName>
    </recommendedName>
</protein>
<keyword evidence="5 6" id="KW-0804">Transcription</keyword>
<proteinExistence type="inferred from homology"/>
<feature type="domain" description="KH type-2" evidence="7">
    <location>
        <begin position="14"/>
        <end position="104"/>
    </location>
</feature>
<dbReference type="GO" id="GO:0003723">
    <property type="term" value="F:RNA binding"/>
    <property type="evidence" value="ECO:0007669"/>
    <property type="project" value="UniProtKB-KW"/>
</dbReference>
<evidence type="ECO:0000256" key="5">
    <source>
        <dbReference type="ARBA" id="ARBA00023163"/>
    </source>
</evidence>
<evidence type="ECO:0000256" key="2">
    <source>
        <dbReference type="ARBA" id="ARBA00022490"/>
    </source>
</evidence>
<dbReference type="Gene3D" id="3.30.300.20">
    <property type="match status" value="2"/>
</dbReference>
<dbReference type="InterPro" id="IPR015946">
    <property type="entry name" value="KH_dom-like_a/b"/>
</dbReference>
<evidence type="ECO:0000256" key="6">
    <source>
        <dbReference type="HAMAP-Rule" id="MF_00945"/>
    </source>
</evidence>
<comment type="similarity">
    <text evidence="6">Belongs to the NusA family.</text>
</comment>
<dbReference type="AlphaFoldDB" id="A0A7C1E0U4"/>
<comment type="function">
    <text evidence="6">Participates in transcription termination.</text>
</comment>
<comment type="subcellular location">
    <subcellularLocation>
        <location evidence="6">Cytoplasm</location>
    </subcellularLocation>
</comment>
<dbReference type="EMBL" id="DSDY01000189">
    <property type="protein sequence ID" value="HDS11217.1"/>
    <property type="molecule type" value="Genomic_DNA"/>
</dbReference>
<sequence length="143" mass="15703">MPEVKLTPTELRYISLLQDLTGVTVKDCIIDDENNRVIFIVSRGQAGIAIGRKGSNIVRLKKILGKDVEIVEEGASLEELAANSVAPARVRDVKVSELAGKKTVYINVFPEDKGIAIGKNGKNAQRAKLILKRYYDIDNVVIV</sequence>
<dbReference type="PANTHER" id="PTHR22648">
    <property type="entry name" value="TRANSCRIPTION TERMINATION FACTOR NUSA"/>
    <property type="match status" value="1"/>
</dbReference>
<dbReference type="InterPro" id="IPR004044">
    <property type="entry name" value="KH_dom_type_2"/>
</dbReference>
<evidence type="ECO:0000313" key="8">
    <source>
        <dbReference type="EMBL" id="HDS11217.1"/>
    </source>
</evidence>
<dbReference type="InterPro" id="IPR009019">
    <property type="entry name" value="KH_sf_prok-type"/>
</dbReference>
<dbReference type="CDD" id="cd22531">
    <property type="entry name" value="KH-II_NusA_arch_rpt2"/>
    <property type="match status" value="1"/>
</dbReference>
<organism evidence="8">
    <name type="scientific">Fervidicoccus fontis</name>
    <dbReference type="NCBI Taxonomy" id="683846"/>
    <lineage>
        <taxon>Archaea</taxon>
        <taxon>Thermoproteota</taxon>
        <taxon>Thermoprotei</taxon>
        <taxon>Fervidicoccales</taxon>
        <taxon>Fervidicoccaceae</taxon>
        <taxon>Fervidicoccus</taxon>
    </lineage>
</organism>
<dbReference type="GO" id="GO:0005829">
    <property type="term" value="C:cytosol"/>
    <property type="evidence" value="ECO:0007669"/>
    <property type="project" value="TreeGrafter"/>
</dbReference>
<keyword evidence="3" id="KW-0694">RNA-binding</keyword>
<comment type="caution">
    <text evidence="8">The sequence shown here is derived from an EMBL/GenBank/DDBJ whole genome shotgun (WGS) entry which is preliminary data.</text>
</comment>
<dbReference type="SUPFAM" id="SSF54814">
    <property type="entry name" value="Prokaryotic type KH domain (KH-domain type II)"/>
    <property type="match status" value="2"/>
</dbReference>
<evidence type="ECO:0000256" key="3">
    <source>
        <dbReference type="ARBA" id="ARBA00022884"/>
    </source>
</evidence>
<evidence type="ECO:0000256" key="4">
    <source>
        <dbReference type="ARBA" id="ARBA00023015"/>
    </source>
</evidence>